<dbReference type="EMBL" id="DS271313">
    <property type="protein sequence ID" value="EFP00879.1"/>
    <property type="molecule type" value="Genomic_DNA"/>
</dbReference>
<name>E3NW40_CAERE</name>
<organism evidence="3">
    <name type="scientific">Caenorhabditis remanei</name>
    <name type="common">Caenorhabditis vulgaris</name>
    <dbReference type="NCBI Taxonomy" id="31234"/>
    <lineage>
        <taxon>Eukaryota</taxon>
        <taxon>Metazoa</taxon>
        <taxon>Ecdysozoa</taxon>
        <taxon>Nematoda</taxon>
        <taxon>Chromadorea</taxon>
        <taxon>Rhabditida</taxon>
        <taxon>Rhabditina</taxon>
        <taxon>Rhabditomorpha</taxon>
        <taxon>Rhabditoidea</taxon>
        <taxon>Rhabditidae</taxon>
        <taxon>Peloderinae</taxon>
        <taxon>Caenorhabditis</taxon>
    </lineage>
</organism>
<dbReference type="HOGENOM" id="CLU_1455723_0_0_1"/>
<dbReference type="Proteomes" id="UP000008281">
    <property type="component" value="Unassembled WGS sequence"/>
</dbReference>
<feature type="compositionally biased region" description="Basic residues" evidence="1">
    <location>
        <begin position="95"/>
        <end position="104"/>
    </location>
</feature>
<feature type="compositionally biased region" description="Low complexity" evidence="1">
    <location>
        <begin position="17"/>
        <end position="30"/>
    </location>
</feature>
<evidence type="ECO:0000313" key="2">
    <source>
        <dbReference type="EMBL" id="EFP00879.1"/>
    </source>
</evidence>
<feature type="compositionally biased region" description="Gly residues" evidence="1">
    <location>
        <begin position="58"/>
        <end position="69"/>
    </location>
</feature>
<dbReference type="InParanoid" id="E3NW40"/>
<feature type="region of interest" description="Disordered" evidence="1">
    <location>
        <begin position="163"/>
        <end position="186"/>
    </location>
</feature>
<feature type="region of interest" description="Disordered" evidence="1">
    <location>
        <begin position="1"/>
        <end position="151"/>
    </location>
</feature>
<dbReference type="AlphaFoldDB" id="E3NW40"/>
<evidence type="ECO:0000313" key="3">
    <source>
        <dbReference type="Proteomes" id="UP000008281"/>
    </source>
</evidence>
<evidence type="ECO:0000256" key="1">
    <source>
        <dbReference type="SAM" id="MobiDB-lite"/>
    </source>
</evidence>
<reference evidence="2" key="1">
    <citation type="submission" date="2007-07" db="EMBL/GenBank/DDBJ databases">
        <title>PCAP assembly of the Caenorhabditis remanei genome.</title>
        <authorList>
            <consortium name="The Caenorhabditis remanei Sequencing Consortium"/>
            <person name="Wilson R.K."/>
        </authorList>
    </citation>
    <scope>NUCLEOTIDE SEQUENCE [LARGE SCALE GENOMIC DNA]</scope>
    <source>
        <strain evidence="2">PB4641</strain>
    </source>
</reference>
<sequence>MSQQADVGVRRRAGPFGALAASRGGLAGTAPRRRGRRIPGNLGASGRGRHSVRPAPGVGAGGRGRGNRGGVRRPGAGRVRGTPRRARVSGGPRGRMARVRRRLRQVGGGDREGDRESEAHLRRARGGGAESRSPASLVPGPPTARCARPPRRRALIGAARGLLSGARRLRRPGLPGESLGRSRLSS</sequence>
<feature type="compositionally biased region" description="Basic and acidic residues" evidence="1">
    <location>
        <begin position="109"/>
        <end position="121"/>
    </location>
</feature>
<accession>E3NW40</accession>
<protein>
    <submittedName>
        <fullName evidence="2">Uncharacterized protein</fullName>
    </submittedName>
</protein>
<keyword evidence="3" id="KW-1185">Reference proteome</keyword>
<proteinExistence type="predicted"/>
<gene>
    <name evidence="2" type="ORF">CRE_04490</name>
</gene>